<evidence type="ECO:0000256" key="6">
    <source>
        <dbReference type="ARBA" id="ARBA00022692"/>
    </source>
</evidence>
<name>A0AAF0I570_9BACT</name>
<evidence type="ECO:0000259" key="15">
    <source>
        <dbReference type="Pfam" id="PF02563"/>
    </source>
</evidence>
<dbReference type="PANTHER" id="PTHR33619">
    <property type="entry name" value="POLYSACCHARIDE EXPORT PROTEIN GFCE-RELATED"/>
    <property type="match status" value="1"/>
</dbReference>
<keyword evidence="11" id="KW-0472">Membrane</keyword>
<keyword evidence="6" id="KW-0812">Transmembrane</keyword>
<reference evidence="17" key="1">
    <citation type="submission" date="2023-03" db="EMBL/GenBank/DDBJ databases">
        <title>Lomoglobus Profundus gen. nov., sp. nov., a novel member of the phylum Verrucomicrobia, isolated from deep-marine sediment of South China Sea.</title>
        <authorList>
            <person name="Ahmad T."/>
            <person name="Ishaq S.E."/>
            <person name="Wang F."/>
        </authorList>
    </citation>
    <scope>NUCLEOTIDE SEQUENCE</scope>
    <source>
        <strain evidence="17">LMO-M01</strain>
    </source>
</reference>
<keyword evidence="10" id="KW-0626">Porin</keyword>
<evidence type="ECO:0000256" key="11">
    <source>
        <dbReference type="ARBA" id="ARBA00023136"/>
    </source>
</evidence>
<keyword evidence="18" id="KW-1185">Reference proteome</keyword>
<evidence type="ECO:0000313" key="18">
    <source>
        <dbReference type="Proteomes" id="UP001218638"/>
    </source>
</evidence>
<feature type="domain" description="SLBB" evidence="16">
    <location>
        <begin position="103"/>
        <end position="190"/>
    </location>
</feature>
<dbReference type="Proteomes" id="UP001218638">
    <property type="component" value="Chromosome"/>
</dbReference>
<evidence type="ECO:0000259" key="16">
    <source>
        <dbReference type="Pfam" id="PF22461"/>
    </source>
</evidence>
<evidence type="ECO:0000256" key="5">
    <source>
        <dbReference type="ARBA" id="ARBA00022597"/>
    </source>
</evidence>
<keyword evidence="8" id="KW-0625">Polysaccharide transport</keyword>
<keyword evidence="12" id="KW-0564">Palmitate</keyword>
<evidence type="ECO:0000256" key="13">
    <source>
        <dbReference type="ARBA" id="ARBA00023237"/>
    </source>
</evidence>
<keyword evidence="7" id="KW-0732">Signal</keyword>
<dbReference type="GO" id="GO:0015288">
    <property type="term" value="F:porin activity"/>
    <property type="evidence" value="ECO:0007669"/>
    <property type="project" value="UniProtKB-KW"/>
</dbReference>
<keyword evidence="9" id="KW-0406">Ion transport</keyword>
<dbReference type="KEGG" id="slom:PXH66_09775"/>
<keyword evidence="3" id="KW-0813">Transport</keyword>
<dbReference type="GO" id="GO:0046930">
    <property type="term" value="C:pore complex"/>
    <property type="evidence" value="ECO:0007669"/>
    <property type="project" value="UniProtKB-KW"/>
</dbReference>
<dbReference type="EMBL" id="CP119075">
    <property type="protein sequence ID" value="WED67139.1"/>
    <property type="molecule type" value="Genomic_DNA"/>
</dbReference>
<gene>
    <name evidence="17" type="ORF">PXH66_09775</name>
</gene>
<sequence>MTQISPAQPAPAAFRPGPNSRAITYIIALTDRLRVAIFQEDDLSIISRVNAKGEVNLPLVGPVRVVGLTVEAAQDAIERAYQDGRFLRKPQVTISVEEYAAREVIVQGQVVSPGRVSLPIESGMTVLDAITKSGGFTDLAKGRAVTVTRTNPDGTKSVSTIDVQSAMVGKESASESEASMLLLPDDIVFVPMKFL</sequence>
<dbReference type="PANTHER" id="PTHR33619:SF3">
    <property type="entry name" value="POLYSACCHARIDE EXPORT PROTEIN GFCE-RELATED"/>
    <property type="match status" value="1"/>
</dbReference>
<keyword evidence="5" id="KW-0762">Sugar transport</keyword>
<keyword evidence="14" id="KW-0449">Lipoprotein</keyword>
<dbReference type="InterPro" id="IPR003715">
    <property type="entry name" value="Poly_export_N"/>
</dbReference>
<dbReference type="Pfam" id="PF02563">
    <property type="entry name" value="Poly_export"/>
    <property type="match status" value="1"/>
</dbReference>
<evidence type="ECO:0000256" key="14">
    <source>
        <dbReference type="ARBA" id="ARBA00023288"/>
    </source>
</evidence>
<organism evidence="17 18">
    <name type="scientific">Synoicihabitans lomoniglobus</name>
    <dbReference type="NCBI Taxonomy" id="2909285"/>
    <lineage>
        <taxon>Bacteria</taxon>
        <taxon>Pseudomonadati</taxon>
        <taxon>Verrucomicrobiota</taxon>
        <taxon>Opitutia</taxon>
        <taxon>Opitutales</taxon>
        <taxon>Opitutaceae</taxon>
        <taxon>Synoicihabitans</taxon>
    </lineage>
</organism>
<dbReference type="GO" id="GO:0006811">
    <property type="term" value="P:monoatomic ion transport"/>
    <property type="evidence" value="ECO:0007669"/>
    <property type="project" value="UniProtKB-KW"/>
</dbReference>
<evidence type="ECO:0000256" key="8">
    <source>
        <dbReference type="ARBA" id="ARBA00023047"/>
    </source>
</evidence>
<evidence type="ECO:0000256" key="2">
    <source>
        <dbReference type="ARBA" id="ARBA00009450"/>
    </source>
</evidence>
<dbReference type="InterPro" id="IPR054765">
    <property type="entry name" value="SLBB_dom"/>
</dbReference>
<evidence type="ECO:0000256" key="4">
    <source>
        <dbReference type="ARBA" id="ARBA00022452"/>
    </source>
</evidence>
<dbReference type="InterPro" id="IPR049712">
    <property type="entry name" value="Poly_export"/>
</dbReference>
<dbReference type="Gene3D" id="3.10.560.10">
    <property type="entry name" value="Outer membrane lipoprotein wza domain like"/>
    <property type="match status" value="1"/>
</dbReference>
<feature type="domain" description="Polysaccharide export protein N-terminal" evidence="15">
    <location>
        <begin position="24"/>
        <end position="96"/>
    </location>
</feature>
<keyword evidence="13" id="KW-0998">Cell outer membrane</keyword>
<evidence type="ECO:0000256" key="9">
    <source>
        <dbReference type="ARBA" id="ARBA00023065"/>
    </source>
</evidence>
<protein>
    <submittedName>
        <fullName evidence="17">Polysaccharide export protein</fullName>
    </submittedName>
</protein>
<evidence type="ECO:0000256" key="10">
    <source>
        <dbReference type="ARBA" id="ARBA00023114"/>
    </source>
</evidence>
<dbReference type="AlphaFoldDB" id="A0AAF0I570"/>
<dbReference type="GO" id="GO:0009279">
    <property type="term" value="C:cell outer membrane"/>
    <property type="evidence" value="ECO:0007669"/>
    <property type="project" value="UniProtKB-SubCell"/>
</dbReference>
<keyword evidence="4" id="KW-1134">Transmembrane beta strand</keyword>
<proteinExistence type="inferred from homology"/>
<evidence type="ECO:0000256" key="3">
    <source>
        <dbReference type="ARBA" id="ARBA00022448"/>
    </source>
</evidence>
<accession>A0AAF0I570</accession>
<dbReference type="RefSeq" id="WP_330931402.1">
    <property type="nucleotide sequence ID" value="NZ_CP119075.1"/>
</dbReference>
<evidence type="ECO:0000256" key="12">
    <source>
        <dbReference type="ARBA" id="ARBA00023139"/>
    </source>
</evidence>
<dbReference type="Pfam" id="PF22461">
    <property type="entry name" value="SLBB_2"/>
    <property type="match status" value="1"/>
</dbReference>
<comment type="subcellular location">
    <subcellularLocation>
        <location evidence="1">Cell outer membrane</location>
        <topology evidence="1">Multi-pass membrane protein</topology>
    </subcellularLocation>
</comment>
<comment type="similarity">
    <text evidence="2">Belongs to the BexD/CtrA/VexA family.</text>
</comment>
<evidence type="ECO:0000256" key="1">
    <source>
        <dbReference type="ARBA" id="ARBA00004571"/>
    </source>
</evidence>
<evidence type="ECO:0000313" key="17">
    <source>
        <dbReference type="EMBL" id="WED67139.1"/>
    </source>
</evidence>
<dbReference type="GO" id="GO:0015159">
    <property type="term" value="F:polysaccharide transmembrane transporter activity"/>
    <property type="evidence" value="ECO:0007669"/>
    <property type="project" value="InterPro"/>
</dbReference>
<evidence type="ECO:0000256" key="7">
    <source>
        <dbReference type="ARBA" id="ARBA00022729"/>
    </source>
</evidence>